<reference evidence="2" key="1">
    <citation type="submission" date="2020-10" db="EMBL/GenBank/DDBJ databases">
        <authorList>
            <person name="Kusch S."/>
        </authorList>
    </citation>
    <scope>NUCLEOTIDE SEQUENCE</scope>
    <source>
        <strain evidence="2">SwB9</strain>
    </source>
</reference>
<keyword evidence="1" id="KW-0732">Signal</keyword>
<dbReference type="EMBL" id="CAJHIA010000012">
    <property type="protein sequence ID" value="CAD6444380.1"/>
    <property type="molecule type" value="Genomic_DNA"/>
</dbReference>
<name>A0A8H2VUA1_9HELO</name>
<evidence type="ECO:0000313" key="3">
    <source>
        <dbReference type="Proteomes" id="UP000624404"/>
    </source>
</evidence>
<keyword evidence="3" id="KW-1185">Reference proteome</keyword>
<dbReference type="OrthoDB" id="10368507at2759"/>
<gene>
    <name evidence="2" type="ORF">SCLTRI_LOCUS4172</name>
</gene>
<comment type="caution">
    <text evidence="2">The sequence shown here is derived from an EMBL/GenBank/DDBJ whole genome shotgun (WGS) entry which is preliminary data.</text>
</comment>
<proteinExistence type="predicted"/>
<sequence length="97" mass="10708">MKTGSIFFSLSVLSTFVAALPAPKANAGIAKRFVVPYADYAEAEENTKRFVPTGDYIPDKRFVVVDYSEDASSKNKRFIPTGDYIPEKHSEHATTST</sequence>
<protein>
    <submittedName>
        <fullName evidence="2">856680bb-74db-4e02-b65e-281dd5f382c5</fullName>
    </submittedName>
</protein>
<evidence type="ECO:0000313" key="2">
    <source>
        <dbReference type="EMBL" id="CAD6444380.1"/>
    </source>
</evidence>
<organism evidence="2 3">
    <name type="scientific">Sclerotinia trifoliorum</name>
    <dbReference type="NCBI Taxonomy" id="28548"/>
    <lineage>
        <taxon>Eukaryota</taxon>
        <taxon>Fungi</taxon>
        <taxon>Dikarya</taxon>
        <taxon>Ascomycota</taxon>
        <taxon>Pezizomycotina</taxon>
        <taxon>Leotiomycetes</taxon>
        <taxon>Helotiales</taxon>
        <taxon>Sclerotiniaceae</taxon>
        <taxon>Sclerotinia</taxon>
    </lineage>
</organism>
<evidence type="ECO:0000256" key="1">
    <source>
        <dbReference type="SAM" id="SignalP"/>
    </source>
</evidence>
<feature type="chain" id="PRO_5034979063" evidence="1">
    <location>
        <begin position="20"/>
        <end position="97"/>
    </location>
</feature>
<feature type="signal peptide" evidence="1">
    <location>
        <begin position="1"/>
        <end position="19"/>
    </location>
</feature>
<dbReference type="AlphaFoldDB" id="A0A8H2VUA1"/>
<dbReference type="Proteomes" id="UP000624404">
    <property type="component" value="Unassembled WGS sequence"/>
</dbReference>
<accession>A0A8H2VUA1</accession>